<dbReference type="InterPro" id="IPR002733">
    <property type="entry name" value="AMMECR1_domain"/>
</dbReference>
<dbReference type="Pfam" id="PF01871">
    <property type="entry name" value="AMMECR1"/>
    <property type="match status" value="1"/>
</dbReference>
<reference evidence="1 2" key="1">
    <citation type="journal article" date="2014" name="Agronomy (Basel)">
        <title>A Draft Genome Sequence for Ensete ventricosum, the Drought-Tolerant Tree Against Hunger.</title>
        <authorList>
            <person name="Harrison J."/>
            <person name="Moore K.A."/>
            <person name="Paszkiewicz K."/>
            <person name="Jones T."/>
            <person name="Grant M."/>
            <person name="Ambacheew D."/>
            <person name="Muzemil S."/>
            <person name="Studholme D.J."/>
        </authorList>
    </citation>
    <scope>NUCLEOTIDE SEQUENCE [LARGE SCALE GENOMIC DNA]</scope>
</reference>
<name>A0A444E3Q3_ENSVE</name>
<sequence>MHPLVDARHKSIILSKNFHFSPLFVTWKKAVNGAEPRLRGCIGTLEARCIVNGFRDYALTRYFLLQIGKHGLIIEFTDPDYNTRRSATYLPEVAAHEGL</sequence>
<accession>A0A444E3Q3</accession>
<dbReference type="EMBL" id="AMZH03008918">
    <property type="protein sequence ID" value="RRT57965.1"/>
    <property type="molecule type" value="Genomic_DNA"/>
</dbReference>
<dbReference type="InterPro" id="IPR036071">
    <property type="entry name" value="AMMECR1_dom_sf"/>
</dbReference>
<gene>
    <name evidence="1" type="ORF">B296_00027077</name>
</gene>
<evidence type="ECO:0000313" key="1">
    <source>
        <dbReference type="EMBL" id="RRT57965.1"/>
    </source>
</evidence>
<dbReference type="SUPFAM" id="SSF143447">
    <property type="entry name" value="AMMECR1-like"/>
    <property type="match status" value="1"/>
</dbReference>
<dbReference type="Gene3D" id="3.30.1490.150">
    <property type="entry name" value="Hypothetical protein ph0010, domain 2"/>
    <property type="match status" value="1"/>
</dbReference>
<dbReference type="InterPro" id="IPR023473">
    <property type="entry name" value="AMMECR1"/>
</dbReference>
<dbReference type="PANTHER" id="PTHR13016">
    <property type="entry name" value="AMMECR1 HOMOLOG"/>
    <property type="match status" value="1"/>
</dbReference>
<dbReference type="PANTHER" id="PTHR13016:SF0">
    <property type="entry name" value="AMME SYNDROME CANDIDATE GENE 1 PROTEIN"/>
    <property type="match status" value="1"/>
</dbReference>
<organism evidence="1 2">
    <name type="scientific">Ensete ventricosum</name>
    <name type="common">Abyssinian banana</name>
    <name type="synonym">Musa ensete</name>
    <dbReference type="NCBI Taxonomy" id="4639"/>
    <lineage>
        <taxon>Eukaryota</taxon>
        <taxon>Viridiplantae</taxon>
        <taxon>Streptophyta</taxon>
        <taxon>Embryophyta</taxon>
        <taxon>Tracheophyta</taxon>
        <taxon>Spermatophyta</taxon>
        <taxon>Magnoliopsida</taxon>
        <taxon>Liliopsida</taxon>
        <taxon>Zingiberales</taxon>
        <taxon>Musaceae</taxon>
        <taxon>Ensete</taxon>
    </lineage>
</organism>
<dbReference type="Gene3D" id="3.30.700.20">
    <property type="entry name" value="Hypothetical protein ph0010, domain 1"/>
    <property type="match status" value="1"/>
</dbReference>
<proteinExistence type="predicted"/>
<comment type="caution">
    <text evidence="1">The sequence shown here is derived from an EMBL/GenBank/DDBJ whole genome shotgun (WGS) entry which is preliminary data.</text>
</comment>
<evidence type="ECO:0000313" key="2">
    <source>
        <dbReference type="Proteomes" id="UP000287651"/>
    </source>
</evidence>
<dbReference type="Proteomes" id="UP000287651">
    <property type="component" value="Unassembled WGS sequence"/>
</dbReference>
<dbReference type="InterPro" id="IPR027485">
    <property type="entry name" value="AMMECR1_N"/>
</dbReference>
<protein>
    <submittedName>
        <fullName evidence="1">Uncharacterized protein</fullName>
    </submittedName>
</protein>
<dbReference type="AlphaFoldDB" id="A0A444E3Q3"/>